<evidence type="ECO:0000256" key="5">
    <source>
        <dbReference type="ARBA" id="ARBA00015162"/>
    </source>
</evidence>
<comment type="subcellular location">
    <subcellularLocation>
        <location evidence="3">Cytoplasm</location>
    </subcellularLocation>
    <subcellularLocation>
        <location evidence="2">Nucleus</location>
    </subcellularLocation>
</comment>
<evidence type="ECO:0000256" key="7">
    <source>
        <dbReference type="ARBA" id="ARBA00023242"/>
    </source>
</evidence>
<dbReference type="InterPro" id="IPR039024">
    <property type="entry name" value="RTC4"/>
</dbReference>
<dbReference type="AlphaFoldDB" id="A0A6A6FWK2"/>
<feature type="compositionally biased region" description="Acidic residues" evidence="8">
    <location>
        <begin position="7"/>
        <end position="19"/>
    </location>
</feature>
<feature type="domain" description="Restriction of telomere capping protein 4 C-terminal" evidence="9">
    <location>
        <begin position="304"/>
        <end position="432"/>
    </location>
</feature>
<keyword evidence="6" id="KW-0963">Cytoplasm</keyword>
<organism evidence="10 11">
    <name type="scientific">Cercospora zeae-maydis SCOH1-5</name>
    <dbReference type="NCBI Taxonomy" id="717836"/>
    <lineage>
        <taxon>Eukaryota</taxon>
        <taxon>Fungi</taxon>
        <taxon>Dikarya</taxon>
        <taxon>Ascomycota</taxon>
        <taxon>Pezizomycotina</taxon>
        <taxon>Dothideomycetes</taxon>
        <taxon>Dothideomycetidae</taxon>
        <taxon>Mycosphaerellales</taxon>
        <taxon>Mycosphaerellaceae</taxon>
        <taxon>Cercospora</taxon>
    </lineage>
</organism>
<comment type="similarity">
    <text evidence="4">Belongs to the RTC4 family.</text>
</comment>
<dbReference type="InterPro" id="IPR028094">
    <property type="entry name" value="RTC4_C"/>
</dbReference>
<feature type="region of interest" description="Disordered" evidence="8">
    <location>
        <begin position="1"/>
        <end position="157"/>
    </location>
</feature>
<dbReference type="Pfam" id="PF14474">
    <property type="entry name" value="RTC4"/>
    <property type="match status" value="1"/>
</dbReference>
<evidence type="ECO:0000256" key="8">
    <source>
        <dbReference type="SAM" id="MobiDB-lite"/>
    </source>
</evidence>
<dbReference type="SMART" id="SM01312">
    <property type="entry name" value="RTC4"/>
    <property type="match status" value="1"/>
</dbReference>
<dbReference type="GO" id="GO:0005737">
    <property type="term" value="C:cytoplasm"/>
    <property type="evidence" value="ECO:0007669"/>
    <property type="project" value="UniProtKB-SubCell"/>
</dbReference>
<evidence type="ECO:0000256" key="4">
    <source>
        <dbReference type="ARBA" id="ARBA00009461"/>
    </source>
</evidence>
<dbReference type="PANTHER" id="PTHR41391">
    <property type="entry name" value="RESTRICTION OF TELOMERE CAPPING PROTEIN 4"/>
    <property type="match status" value="1"/>
</dbReference>
<keyword evidence="11" id="KW-1185">Reference proteome</keyword>
<evidence type="ECO:0000313" key="11">
    <source>
        <dbReference type="Proteomes" id="UP000799539"/>
    </source>
</evidence>
<name>A0A6A6FWK2_9PEZI</name>
<sequence length="476" mass="54380">MQTSVDFDADPQSSDDTEDAYTLGDKKTHGSGSTDTKASLGSTKSSTKQTEKETKQAIKNDSRTASGGRDTDLQRVQPMSLYSSRNNDTITKKKFLKAPIMPSLVSDDQLEDSGDEMDKWVESNIHVKKKQKRGNGAPRSSQQSAGYGAKADRKRKKILAPRMQNAAAEPPKEASPLDAIFKKQDLQEALSSQTVPDSSYVEADDLSEEDLVALEQQDALELESDDGKVKCTICDERIRRMLKEEFEDEVLKDRVWSYRWQQRFCTWHKRRTVSELWKERGYPEIDWNDLRKRMRKHDKFLSDVLHDRVESHHREKLKDQSKHGRSRQKDIVAEGNSKFTMGYYGPRGERRVNDYIMNRFADDLRKRSTKDKLILASGIQGGVNGFVQLVLAPHLAELLVKEDLSLTQKDWAGRAREVLTESTEIGELLFPEDEDKFGEDAYHNHIVQDDDDVLDLGTDVEDDHHEDTEIEVVELD</sequence>
<evidence type="ECO:0000313" key="10">
    <source>
        <dbReference type="EMBL" id="KAF2217628.1"/>
    </source>
</evidence>
<proteinExistence type="inferred from homology"/>
<dbReference type="GO" id="GO:0005634">
    <property type="term" value="C:nucleus"/>
    <property type="evidence" value="ECO:0007669"/>
    <property type="project" value="UniProtKB-SubCell"/>
</dbReference>
<gene>
    <name evidence="10" type="ORF">CERZMDRAFT_80341</name>
</gene>
<evidence type="ECO:0000256" key="6">
    <source>
        <dbReference type="ARBA" id="ARBA00022490"/>
    </source>
</evidence>
<feature type="region of interest" description="Disordered" evidence="8">
    <location>
        <begin position="457"/>
        <end position="476"/>
    </location>
</feature>
<keyword evidence="7" id="KW-0539">Nucleus</keyword>
<evidence type="ECO:0000256" key="3">
    <source>
        <dbReference type="ARBA" id="ARBA00004496"/>
    </source>
</evidence>
<reference evidence="10" key="1">
    <citation type="journal article" date="2020" name="Stud. Mycol.">
        <title>101 Dothideomycetes genomes: a test case for predicting lifestyles and emergence of pathogens.</title>
        <authorList>
            <person name="Haridas S."/>
            <person name="Albert R."/>
            <person name="Binder M."/>
            <person name="Bloem J."/>
            <person name="Labutti K."/>
            <person name="Salamov A."/>
            <person name="Andreopoulos B."/>
            <person name="Baker S."/>
            <person name="Barry K."/>
            <person name="Bills G."/>
            <person name="Bluhm B."/>
            <person name="Cannon C."/>
            <person name="Castanera R."/>
            <person name="Culley D."/>
            <person name="Daum C."/>
            <person name="Ezra D."/>
            <person name="Gonzalez J."/>
            <person name="Henrissat B."/>
            <person name="Kuo A."/>
            <person name="Liang C."/>
            <person name="Lipzen A."/>
            <person name="Lutzoni F."/>
            <person name="Magnuson J."/>
            <person name="Mondo S."/>
            <person name="Nolan M."/>
            <person name="Ohm R."/>
            <person name="Pangilinan J."/>
            <person name="Park H.-J."/>
            <person name="Ramirez L."/>
            <person name="Alfaro M."/>
            <person name="Sun H."/>
            <person name="Tritt A."/>
            <person name="Yoshinaga Y."/>
            <person name="Zwiers L.-H."/>
            <person name="Turgeon B."/>
            <person name="Goodwin S."/>
            <person name="Spatafora J."/>
            <person name="Crous P."/>
            <person name="Grigoriev I."/>
        </authorList>
    </citation>
    <scope>NUCLEOTIDE SEQUENCE</scope>
    <source>
        <strain evidence="10">SCOH1-5</strain>
    </source>
</reference>
<feature type="compositionally biased region" description="Basic and acidic residues" evidence="8">
    <location>
        <begin position="49"/>
        <end position="62"/>
    </location>
</feature>
<accession>A0A6A6FWK2</accession>
<feature type="region of interest" description="Disordered" evidence="8">
    <location>
        <begin position="311"/>
        <end position="331"/>
    </location>
</feature>
<feature type="compositionally biased region" description="Polar residues" evidence="8">
    <location>
        <begin position="80"/>
        <end position="89"/>
    </location>
</feature>
<comment type="function">
    <text evidence="1">May be involved in a process influencing telomere capping.</text>
</comment>
<evidence type="ECO:0000259" key="9">
    <source>
        <dbReference type="SMART" id="SM01312"/>
    </source>
</evidence>
<evidence type="ECO:0000256" key="1">
    <source>
        <dbReference type="ARBA" id="ARBA00002738"/>
    </source>
</evidence>
<evidence type="ECO:0000256" key="2">
    <source>
        <dbReference type="ARBA" id="ARBA00004123"/>
    </source>
</evidence>
<dbReference type="PANTHER" id="PTHR41391:SF1">
    <property type="entry name" value="RESTRICTION OF TELOMERE CAPPING PROTEIN 4"/>
    <property type="match status" value="1"/>
</dbReference>
<dbReference type="EMBL" id="ML992662">
    <property type="protein sequence ID" value="KAF2217628.1"/>
    <property type="molecule type" value="Genomic_DNA"/>
</dbReference>
<dbReference type="Proteomes" id="UP000799539">
    <property type="component" value="Unassembled WGS sequence"/>
</dbReference>
<feature type="compositionally biased region" description="Polar residues" evidence="8">
    <location>
        <begin position="30"/>
        <end position="41"/>
    </location>
</feature>
<dbReference type="OrthoDB" id="128308at2759"/>
<protein>
    <recommendedName>
        <fullName evidence="5">Restriction of telomere capping protein 4</fullName>
    </recommendedName>
</protein>